<evidence type="ECO:0000313" key="4">
    <source>
        <dbReference type="Proteomes" id="UP001321760"/>
    </source>
</evidence>
<dbReference type="InterPro" id="IPR010730">
    <property type="entry name" value="HET"/>
</dbReference>
<keyword evidence="1" id="KW-0812">Transmembrane</keyword>
<accession>A0AAV9GGQ5</accession>
<evidence type="ECO:0000256" key="1">
    <source>
        <dbReference type="SAM" id="Phobius"/>
    </source>
</evidence>
<evidence type="ECO:0000313" key="3">
    <source>
        <dbReference type="EMBL" id="KAK4447348.1"/>
    </source>
</evidence>
<comment type="caution">
    <text evidence="3">The sequence shown here is derived from an EMBL/GenBank/DDBJ whole genome shotgun (WGS) entry which is preliminary data.</text>
</comment>
<dbReference type="EMBL" id="MU865950">
    <property type="protein sequence ID" value="KAK4447348.1"/>
    <property type="molecule type" value="Genomic_DNA"/>
</dbReference>
<dbReference type="InterPro" id="IPR052895">
    <property type="entry name" value="HetReg/Transcr_Mod"/>
</dbReference>
<dbReference type="PANTHER" id="PTHR24148">
    <property type="entry name" value="ANKYRIN REPEAT DOMAIN-CONTAINING PROTEIN 39 HOMOLOG-RELATED"/>
    <property type="match status" value="1"/>
</dbReference>
<dbReference type="PANTHER" id="PTHR24148:SF64">
    <property type="entry name" value="HETEROKARYON INCOMPATIBILITY DOMAIN-CONTAINING PROTEIN"/>
    <property type="match status" value="1"/>
</dbReference>
<keyword evidence="1" id="KW-1133">Transmembrane helix</keyword>
<reference evidence="3" key="1">
    <citation type="journal article" date="2023" name="Mol. Phylogenet. Evol.">
        <title>Genome-scale phylogeny and comparative genomics of the fungal order Sordariales.</title>
        <authorList>
            <person name="Hensen N."/>
            <person name="Bonometti L."/>
            <person name="Westerberg I."/>
            <person name="Brannstrom I.O."/>
            <person name="Guillou S."/>
            <person name="Cros-Aarteil S."/>
            <person name="Calhoun S."/>
            <person name="Haridas S."/>
            <person name="Kuo A."/>
            <person name="Mondo S."/>
            <person name="Pangilinan J."/>
            <person name="Riley R."/>
            <person name="LaButti K."/>
            <person name="Andreopoulos B."/>
            <person name="Lipzen A."/>
            <person name="Chen C."/>
            <person name="Yan M."/>
            <person name="Daum C."/>
            <person name="Ng V."/>
            <person name="Clum A."/>
            <person name="Steindorff A."/>
            <person name="Ohm R.A."/>
            <person name="Martin F."/>
            <person name="Silar P."/>
            <person name="Natvig D.O."/>
            <person name="Lalanne C."/>
            <person name="Gautier V."/>
            <person name="Ament-Velasquez S.L."/>
            <person name="Kruys A."/>
            <person name="Hutchinson M.I."/>
            <person name="Powell A.J."/>
            <person name="Barry K."/>
            <person name="Miller A.N."/>
            <person name="Grigoriev I.V."/>
            <person name="Debuchy R."/>
            <person name="Gladieux P."/>
            <person name="Hiltunen Thoren M."/>
            <person name="Johannesson H."/>
        </authorList>
    </citation>
    <scope>NUCLEOTIDE SEQUENCE</scope>
    <source>
        <strain evidence="3">PSN243</strain>
    </source>
</reference>
<feature type="transmembrane region" description="Helical" evidence="1">
    <location>
        <begin position="111"/>
        <end position="130"/>
    </location>
</feature>
<name>A0AAV9GGQ5_9PEZI</name>
<keyword evidence="1" id="KW-0472">Membrane</keyword>
<reference evidence="3" key="2">
    <citation type="submission" date="2023-05" db="EMBL/GenBank/DDBJ databases">
        <authorList>
            <consortium name="Lawrence Berkeley National Laboratory"/>
            <person name="Steindorff A."/>
            <person name="Hensen N."/>
            <person name="Bonometti L."/>
            <person name="Westerberg I."/>
            <person name="Brannstrom I.O."/>
            <person name="Guillou S."/>
            <person name="Cros-Aarteil S."/>
            <person name="Calhoun S."/>
            <person name="Haridas S."/>
            <person name="Kuo A."/>
            <person name="Mondo S."/>
            <person name="Pangilinan J."/>
            <person name="Riley R."/>
            <person name="Labutti K."/>
            <person name="Andreopoulos B."/>
            <person name="Lipzen A."/>
            <person name="Chen C."/>
            <person name="Yanf M."/>
            <person name="Daum C."/>
            <person name="Ng V."/>
            <person name="Clum A."/>
            <person name="Ohm R."/>
            <person name="Martin F."/>
            <person name="Silar P."/>
            <person name="Natvig D."/>
            <person name="Lalanne C."/>
            <person name="Gautier V."/>
            <person name="Ament-Velasquez S.L."/>
            <person name="Kruys A."/>
            <person name="Hutchinson M.I."/>
            <person name="Powell A.J."/>
            <person name="Barry K."/>
            <person name="Miller A.N."/>
            <person name="Grigoriev I.V."/>
            <person name="Debuchy R."/>
            <person name="Gladieux P."/>
            <person name="Thoren M.H."/>
            <person name="Johannesson H."/>
        </authorList>
    </citation>
    <scope>NUCLEOTIDE SEQUENCE</scope>
    <source>
        <strain evidence="3">PSN243</strain>
    </source>
</reference>
<sequence>MATSTQTDPRHTLYRSIDPNEFRVVHLLPGTFQDEIRCVLETRPRNLKTRYKALSYQWGDASITNPIRIAHLDPPPKTKSPIRTCFSSTTLTLKARKRSTELKMDHSIRSILRVFSWLIGTTALYALLFHPFVEVVDAPPWASRFVSRDVYFLLFSILAGQGPVELILGARDLSLEVLRTKPWTLASVFNVNEHPDLRFHHLQVTKNLAMALRYLRDTKRPVTLWIDALCINQADEDEKQLQIQRMDWVFANATPVLVWLGGYHETEATRACEDGDDCEHKQQMQVVFNFIWARSGWRRLVPSYLKGGTVNAWYPRVRSGLSELHKRGWWERLWVVQEVALATAPPLVQCGEHSCHFEDFWHVHFEARVRNYDDNEILDKSQAAEQFRTVTKEFKFSEYDDVPETEKAIGELVGIALNWTFGLFGADVDKNKTQFRKQSFDHRIERLLLRTAGRFKCHDDRDRLYAVLGIAAGSIAGPNTKIRNFIRQLSAFSTASAVSRMLNPVYNSMEQAAQRVMLVLSLAFGLWLVYYDRYAKHWAINRAGYVVKSDDKAPASMMAKLKPTTGRIEFFTTLASYLATNTRTLAFLDAANYWHDKDCDMPSWVPTWEREVTEQAYHFAIRIKRDGQARDHFEFSPDNKTLTVLGRPRGIIHVVRSQAPGASTPQPTTNQRIFERWLVLPSDLRAILVKALVETFKILKRADESEENARLGFDSFKQAMEFGERLLQKGGDILVYSFDRRAREMGFLRAGEANKGDSIVLVPGCYNHLVLRRHIMPEGIRWKLVGLVEMGTEESRHVACPEAEWTEYTKEGGVFKYAIV</sequence>
<dbReference type="Pfam" id="PF06985">
    <property type="entry name" value="HET"/>
    <property type="match status" value="1"/>
</dbReference>
<evidence type="ECO:0000259" key="2">
    <source>
        <dbReference type="Pfam" id="PF06985"/>
    </source>
</evidence>
<organism evidence="3 4">
    <name type="scientific">Podospora aff. communis PSN243</name>
    <dbReference type="NCBI Taxonomy" id="3040156"/>
    <lineage>
        <taxon>Eukaryota</taxon>
        <taxon>Fungi</taxon>
        <taxon>Dikarya</taxon>
        <taxon>Ascomycota</taxon>
        <taxon>Pezizomycotina</taxon>
        <taxon>Sordariomycetes</taxon>
        <taxon>Sordariomycetidae</taxon>
        <taxon>Sordariales</taxon>
        <taxon>Podosporaceae</taxon>
        <taxon>Podospora</taxon>
    </lineage>
</organism>
<gene>
    <name evidence="3" type="ORF">QBC34DRAFT_355208</name>
</gene>
<proteinExistence type="predicted"/>
<protein>
    <submittedName>
        <fullName evidence="3">Heterokaryon incompatibility protein-domain-containing protein</fullName>
    </submittedName>
</protein>
<dbReference type="AlphaFoldDB" id="A0AAV9GGQ5"/>
<dbReference type="Proteomes" id="UP001321760">
    <property type="component" value="Unassembled WGS sequence"/>
</dbReference>
<keyword evidence="4" id="KW-1185">Reference proteome</keyword>
<feature type="domain" description="Heterokaryon incompatibility" evidence="2">
    <location>
        <begin position="197"/>
        <end position="338"/>
    </location>
</feature>